<keyword evidence="1" id="KW-0808">Transferase</keyword>
<dbReference type="PROSITE" id="PS51186">
    <property type="entry name" value="GNAT"/>
    <property type="match status" value="1"/>
</dbReference>
<sequence>MSINIKIITKANKDAINIKNEPFELFGRLIPKYDGEEWTYDVEKFEKIKTMCFPDESYNFDEINKDAVCLGAFDGDKCIGLGIFKEGFFKYMYLYDFKVDQAYRGKGIGEELIKEAQKIAQEKDYIGIYTQGQDNNLGACLFYLKTGFKIGGLDTKVYNGTSQADKKDIIFYLDFSE</sequence>
<accession>A0A369B049</accession>
<dbReference type="Proteomes" id="UP000288197">
    <property type="component" value="Unassembled WGS sequence"/>
</dbReference>
<dbReference type="Gene3D" id="3.40.630.30">
    <property type="match status" value="1"/>
</dbReference>
<keyword evidence="2" id="KW-1185">Reference proteome</keyword>
<gene>
    <name evidence="1" type="ORF">CBF32_03745</name>
</gene>
<reference evidence="1 2" key="1">
    <citation type="submission" date="2017-05" db="EMBL/GenBank/DDBJ databases">
        <title>Vagococcus spp. assemblies.</title>
        <authorList>
            <person name="Gulvik C.A."/>
        </authorList>
    </citation>
    <scope>NUCLEOTIDE SEQUENCE [LARGE SCALE GENOMIC DNA]</scope>
    <source>
        <strain evidence="1 2">NCFB 2497</strain>
    </source>
</reference>
<organism evidence="1 2">
    <name type="scientific">Vagococcus fluvialis</name>
    <dbReference type="NCBI Taxonomy" id="2738"/>
    <lineage>
        <taxon>Bacteria</taxon>
        <taxon>Bacillati</taxon>
        <taxon>Bacillota</taxon>
        <taxon>Bacilli</taxon>
        <taxon>Lactobacillales</taxon>
        <taxon>Enterococcaceae</taxon>
        <taxon>Vagococcus</taxon>
    </lineage>
</organism>
<proteinExistence type="predicted"/>
<dbReference type="OrthoDB" id="9800193at2"/>
<dbReference type="InterPro" id="IPR000182">
    <property type="entry name" value="GNAT_dom"/>
</dbReference>
<dbReference type="InterPro" id="IPR008125">
    <property type="entry name" value="Streptothricin_AcTrfase"/>
</dbReference>
<dbReference type="Pfam" id="PF00583">
    <property type="entry name" value="Acetyltransf_1"/>
    <property type="match status" value="1"/>
</dbReference>
<comment type="caution">
    <text evidence="1">The sequence shown here is derived from an EMBL/GenBank/DDBJ whole genome shotgun (WGS) entry which is preliminary data.</text>
</comment>
<evidence type="ECO:0000313" key="1">
    <source>
        <dbReference type="EMBL" id="RSU03794.1"/>
    </source>
</evidence>
<dbReference type="GO" id="GO:0016747">
    <property type="term" value="F:acyltransferase activity, transferring groups other than amino-acyl groups"/>
    <property type="evidence" value="ECO:0007669"/>
    <property type="project" value="InterPro"/>
</dbReference>
<dbReference type="InterPro" id="IPR016181">
    <property type="entry name" value="Acyl_CoA_acyltransferase"/>
</dbReference>
<dbReference type="RefSeq" id="WP_114289135.1">
    <property type="nucleotide sequence ID" value="NZ_CP122523.1"/>
</dbReference>
<dbReference type="PRINTS" id="PR01754">
    <property type="entry name" value="SACTRNSFRASE"/>
</dbReference>
<name>A0A369B049_9ENTE</name>
<dbReference type="GeneID" id="63145939"/>
<dbReference type="AlphaFoldDB" id="A0A369B049"/>
<dbReference type="CDD" id="cd04301">
    <property type="entry name" value="NAT_SF"/>
    <property type="match status" value="1"/>
</dbReference>
<dbReference type="EMBL" id="NGJX01000003">
    <property type="protein sequence ID" value="RSU03794.1"/>
    <property type="molecule type" value="Genomic_DNA"/>
</dbReference>
<protein>
    <submittedName>
        <fullName evidence="1">N-acetyltransferase</fullName>
    </submittedName>
</protein>
<evidence type="ECO:0000313" key="2">
    <source>
        <dbReference type="Proteomes" id="UP000288197"/>
    </source>
</evidence>
<dbReference type="SUPFAM" id="SSF55729">
    <property type="entry name" value="Acyl-CoA N-acyltransferases (Nat)"/>
    <property type="match status" value="1"/>
</dbReference>